<evidence type="ECO:0000256" key="1">
    <source>
        <dbReference type="SAM" id="SignalP"/>
    </source>
</evidence>
<dbReference type="SUPFAM" id="SSF56112">
    <property type="entry name" value="Protein kinase-like (PK-like)"/>
    <property type="match status" value="1"/>
</dbReference>
<dbReference type="GO" id="GO:0044773">
    <property type="term" value="P:mitotic DNA damage checkpoint signaling"/>
    <property type="evidence" value="ECO:0007669"/>
    <property type="project" value="TreeGrafter"/>
</dbReference>
<keyword evidence="1" id="KW-0732">Signal</keyword>
<reference evidence="4" key="1">
    <citation type="journal article" date="2018" name="Nat. Microbiol.">
        <title>Leveraging single-cell genomics to expand the fungal tree of life.</title>
        <authorList>
            <person name="Ahrendt S.R."/>
            <person name="Quandt C.A."/>
            <person name="Ciobanu D."/>
            <person name="Clum A."/>
            <person name="Salamov A."/>
            <person name="Andreopoulos B."/>
            <person name="Cheng J.F."/>
            <person name="Woyke T."/>
            <person name="Pelin A."/>
            <person name="Henrissat B."/>
            <person name="Reynolds N.K."/>
            <person name="Benny G.L."/>
            <person name="Smith M.E."/>
            <person name="James T.Y."/>
            <person name="Grigoriev I.V."/>
        </authorList>
    </citation>
    <scope>NUCLEOTIDE SEQUENCE [LARGE SCALE GENOMIC DNA]</scope>
    <source>
        <strain evidence="4">RSA 1356</strain>
    </source>
</reference>
<dbReference type="PROSITE" id="PS50011">
    <property type="entry name" value="PROTEIN_KINASE_DOM"/>
    <property type="match status" value="1"/>
</dbReference>
<feature type="chain" id="PRO_5020297583" evidence="1">
    <location>
        <begin position="26"/>
        <end position="360"/>
    </location>
</feature>
<evidence type="ECO:0000313" key="4">
    <source>
        <dbReference type="Proteomes" id="UP000271241"/>
    </source>
</evidence>
<dbReference type="OrthoDB" id="4062651at2759"/>
<protein>
    <submittedName>
        <fullName evidence="3">Kinase-like domain-containing protein</fullName>
    </submittedName>
</protein>
<dbReference type="GO" id="GO:0005634">
    <property type="term" value="C:nucleus"/>
    <property type="evidence" value="ECO:0007669"/>
    <property type="project" value="TreeGrafter"/>
</dbReference>
<dbReference type="SMART" id="SM00220">
    <property type="entry name" value="S_TKc"/>
    <property type="match status" value="1"/>
</dbReference>
<dbReference type="GO" id="GO:0005524">
    <property type="term" value="F:ATP binding"/>
    <property type="evidence" value="ECO:0007669"/>
    <property type="project" value="InterPro"/>
</dbReference>
<dbReference type="Gene3D" id="1.10.510.10">
    <property type="entry name" value="Transferase(Phosphotransferase) domain 1"/>
    <property type="match status" value="1"/>
</dbReference>
<sequence length="360" mass="39831">MRFFSVASIAAVGAMLMCLSGLSSANPVSSSSRLVARAPGGSDAPVIDKEYPYGETKFFTAFATYRGNSGFIKCPTEAKLLRAEHDALEAIHRSPARKHGMSESVKSLFVKLHGIVNYNGLNCVMTERLEGSDLYDYARGLSQAQKNEQLPVIFMQVITALKYMHRIGWAHGDIKPENIFITLDSPNGPPKVKLIDFDMSVPVCYWQSGLLGGTYGYRAPEEFLGGTIDHIARDSWALGATMYASMMGMPPYGFTQNPRTGVYEPWGNGVMESKMLMVYAEKKAGLRPMGDLQNAALVELVNTLMTVDPKVRPKINDLDNILLEKLANHKSIYEKVMELWKTLATTYSNLPRCMPETAFS</sequence>
<feature type="signal peptide" evidence="1">
    <location>
        <begin position="1"/>
        <end position="25"/>
    </location>
</feature>
<dbReference type="AlphaFoldDB" id="A0A4P9XID6"/>
<dbReference type="CDD" id="cd00180">
    <property type="entry name" value="PKc"/>
    <property type="match status" value="1"/>
</dbReference>
<evidence type="ECO:0000259" key="2">
    <source>
        <dbReference type="PROSITE" id="PS50011"/>
    </source>
</evidence>
<dbReference type="InterPro" id="IPR000719">
    <property type="entry name" value="Prot_kinase_dom"/>
</dbReference>
<dbReference type="Pfam" id="PF00069">
    <property type="entry name" value="Pkinase"/>
    <property type="match status" value="1"/>
</dbReference>
<dbReference type="EMBL" id="KZ993126">
    <property type="protein sequence ID" value="RKP05453.1"/>
    <property type="molecule type" value="Genomic_DNA"/>
</dbReference>
<accession>A0A4P9XID6</accession>
<dbReference type="PANTHER" id="PTHR44167:SF24">
    <property type="entry name" value="SERINE_THREONINE-PROTEIN KINASE CHK2"/>
    <property type="match status" value="1"/>
</dbReference>
<dbReference type="GO" id="GO:0005737">
    <property type="term" value="C:cytoplasm"/>
    <property type="evidence" value="ECO:0007669"/>
    <property type="project" value="TreeGrafter"/>
</dbReference>
<dbReference type="GO" id="GO:0004674">
    <property type="term" value="F:protein serine/threonine kinase activity"/>
    <property type="evidence" value="ECO:0007669"/>
    <property type="project" value="TreeGrafter"/>
</dbReference>
<dbReference type="InterPro" id="IPR011009">
    <property type="entry name" value="Kinase-like_dom_sf"/>
</dbReference>
<feature type="domain" description="Protein kinase" evidence="2">
    <location>
        <begin position="32"/>
        <end position="332"/>
    </location>
</feature>
<name>A0A4P9XID6_9FUNG</name>
<dbReference type="STRING" id="78915.A0A4P9XID6"/>
<keyword evidence="3" id="KW-0418">Kinase</keyword>
<proteinExistence type="predicted"/>
<keyword evidence="3" id="KW-0808">Transferase</keyword>
<organism evidence="3 4">
    <name type="scientific">Thamnocephalis sphaerospora</name>
    <dbReference type="NCBI Taxonomy" id="78915"/>
    <lineage>
        <taxon>Eukaryota</taxon>
        <taxon>Fungi</taxon>
        <taxon>Fungi incertae sedis</taxon>
        <taxon>Zoopagomycota</taxon>
        <taxon>Zoopagomycotina</taxon>
        <taxon>Zoopagomycetes</taxon>
        <taxon>Zoopagales</taxon>
        <taxon>Sigmoideomycetaceae</taxon>
        <taxon>Thamnocephalis</taxon>
    </lineage>
</organism>
<keyword evidence="4" id="KW-1185">Reference proteome</keyword>
<dbReference type="PANTHER" id="PTHR44167">
    <property type="entry name" value="OVARIAN-SPECIFIC SERINE/THREONINE-PROTEIN KINASE LOK-RELATED"/>
    <property type="match status" value="1"/>
</dbReference>
<gene>
    <name evidence="3" type="ORF">THASP1DRAFT_32707</name>
</gene>
<evidence type="ECO:0000313" key="3">
    <source>
        <dbReference type="EMBL" id="RKP05453.1"/>
    </source>
</evidence>
<dbReference type="Proteomes" id="UP000271241">
    <property type="component" value="Unassembled WGS sequence"/>
</dbReference>